<dbReference type="EMBL" id="JANPWB010000008">
    <property type="protein sequence ID" value="KAJ1164164.1"/>
    <property type="molecule type" value="Genomic_DNA"/>
</dbReference>
<dbReference type="Proteomes" id="UP001066276">
    <property type="component" value="Chromosome 4_2"/>
</dbReference>
<protein>
    <submittedName>
        <fullName evidence="1">Uncharacterized protein</fullName>
    </submittedName>
</protein>
<evidence type="ECO:0000313" key="2">
    <source>
        <dbReference type="Proteomes" id="UP001066276"/>
    </source>
</evidence>
<comment type="caution">
    <text evidence="1">The sequence shown here is derived from an EMBL/GenBank/DDBJ whole genome shotgun (WGS) entry which is preliminary data.</text>
</comment>
<keyword evidence="2" id="KW-1185">Reference proteome</keyword>
<reference evidence="1" key="1">
    <citation type="journal article" date="2022" name="bioRxiv">
        <title>Sequencing and chromosome-scale assembly of the giantPleurodeles waltlgenome.</title>
        <authorList>
            <person name="Brown T."/>
            <person name="Elewa A."/>
            <person name="Iarovenko S."/>
            <person name="Subramanian E."/>
            <person name="Araus A.J."/>
            <person name="Petzold A."/>
            <person name="Susuki M."/>
            <person name="Suzuki K.-i.T."/>
            <person name="Hayashi T."/>
            <person name="Toyoda A."/>
            <person name="Oliveira C."/>
            <person name="Osipova E."/>
            <person name="Leigh N.D."/>
            <person name="Simon A."/>
            <person name="Yun M.H."/>
        </authorList>
    </citation>
    <scope>NUCLEOTIDE SEQUENCE</scope>
    <source>
        <strain evidence="1">20211129_DDA</strain>
        <tissue evidence="1">Liver</tissue>
    </source>
</reference>
<name>A0AAV7SJE3_PLEWA</name>
<accession>A0AAV7SJE3</accession>
<proteinExistence type="predicted"/>
<dbReference type="AlphaFoldDB" id="A0AAV7SJE3"/>
<gene>
    <name evidence="1" type="ORF">NDU88_004609</name>
</gene>
<organism evidence="1 2">
    <name type="scientific">Pleurodeles waltl</name>
    <name type="common">Iberian ribbed newt</name>
    <dbReference type="NCBI Taxonomy" id="8319"/>
    <lineage>
        <taxon>Eukaryota</taxon>
        <taxon>Metazoa</taxon>
        <taxon>Chordata</taxon>
        <taxon>Craniata</taxon>
        <taxon>Vertebrata</taxon>
        <taxon>Euteleostomi</taxon>
        <taxon>Amphibia</taxon>
        <taxon>Batrachia</taxon>
        <taxon>Caudata</taxon>
        <taxon>Salamandroidea</taxon>
        <taxon>Salamandridae</taxon>
        <taxon>Pleurodelinae</taxon>
        <taxon>Pleurodeles</taxon>
    </lineage>
</organism>
<sequence>MRDRGSERDHPREPLLSKIMATIPDLEGSLEPRLDAVAIDVGLFRADLQKVSDKVSTAPAQGQNEALYDLRALAERQARAFALASQCRLYDVGDKAGRLLAWLDKLDQERSWVRTMRNKEGTDCGSSESIVEAFAAYYEEVYA</sequence>
<evidence type="ECO:0000313" key="1">
    <source>
        <dbReference type="EMBL" id="KAJ1164164.1"/>
    </source>
</evidence>